<dbReference type="InterPro" id="IPR029016">
    <property type="entry name" value="GAF-like_dom_sf"/>
</dbReference>
<dbReference type="KEGG" id="maic:MAIC_00540"/>
<dbReference type="InterPro" id="IPR035965">
    <property type="entry name" value="PAS-like_dom_sf"/>
</dbReference>
<dbReference type="CDD" id="cd01949">
    <property type="entry name" value="GGDEF"/>
    <property type="match status" value="1"/>
</dbReference>
<evidence type="ECO:0000259" key="3">
    <source>
        <dbReference type="PROSITE" id="PS50112"/>
    </source>
</evidence>
<feature type="modified residue" description="4-aspartylphosphate" evidence="1">
    <location>
        <position position="85"/>
    </location>
</feature>
<evidence type="ECO:0000259" key="2">
    <source>
        <dbReference type="PROSITE" id="PS50110"/>
    </source>
</evidence>
<dbReference type="GO" id="GO:0006355">
    <property type="term" value="P:regulation of DNA-templated transcription"/>
    <property type="evidence" value="ECO:0007669"/>
    <property type="project" value="InterPro"/>
</dbReference>
<name>A0AAD1MA34_9MYCO</name>
<dbReference type="SMART" id="SM00267">
    <property type="entry name" value="GGDEF"/>
    <property type="match status" value="1"/>
</dbReference>
<dbReference type="Pfam" id="PF00990">
    <property type="entry name" value="GGDEF"/>
    <property type="match status" value="1"/>
</dbReference>
<proteinExistence type="predicted"/>
<dbReference type="InterPro" id="IPR013767">
    <property type="entry name" value="PAS_fold"/>
</dbReference>
<dbReference type="PANTHER" id="PTHR44757">
    <property type="entry name" value="DIGUANYLATE CYCLASE DGCP"/>
    <property type="match status" value="1"/>
</dbReference>
<keyword evidence="7" id="KW-1185">Reference proteome</keyword>
<dbReference type="SMART" id="SM00052">
    <property type="entry name" value="EAL"/>
    <property type="match status" value="1"/>
</dbReference>
<dbReference type="SMART" id="SM00448">
    <property type="entry name" value="REC"/>
    <property type="match status" value="1"/>
</dbReference>
<feature type="domain" description="EAL" evidence="4">
    <location>
        <begin position="622"/>
        <end position="872"/>
    </location>
</feature>
<evidence type="ECO:0000259" key="5">
    <source>
        <dbReference type="PROSITE" id="PS50887"/>
    </source>
</evidence>
<dbReference type="SUPFAM" id="SSF55073">
    <property type="entry name" value="Nucleotide cyclase"/>
    <property type="match status" value="1"/>
</dbReference>
<feature type="domain" description="PAS" evidence="3">
    <location>
        <begin position="326"/>
        <end position="396"/>
    </location>
</feature>
<dbReference type="PROSITE" id="PS50112">
    <property type="entry name" value="PAS"/>
    <property type="match status" value="1"/>
</dbReference>
<dbReference type="InterPro" id="IPR000014">
    <property type="entry name" value="PAS"/>
</dbReference>
<dbReference type="Proteomes" id="UP000467327">
    <property type="component" value="Chromosome"/>
</dbReference>
<dbReference type="SUPFAM" id="SSF55785">
    <property type="entry name" value="PYP-like sensor domain (PAS domain)"/>
    <property type="match status" value="1"/>
</dbReference>
<feature type="domain" description="Response regulatory" evidence="2">
    <location>
        <begin position="36"/>
        <end position="152"/>
    </location>
</feature>
<evidence type="ECO:0000313" key="6">
    <source>
        <dbReference type="EMBL" id="BBX05251.1"/>
    </source>
</evidence>
<dbReference type="CDD" id="cd01948">
    <property type="entry name" value="EAL"/>
    <property type="match status" value="1"/>
</dbReference>
<dbReference type="NCBIfam" id="TIGR00229">
    <property type="entry name" value="sensory_box"/>
    <property type="match status" value="1"/>
</dbReference>
<dbReference type="CDD" id="cd00130">
    <property type="entry name" value="PAS"/>
    <property type="match status" value="1"/>
</dbReference>
<dbReference type="Pfam" id="PF00989">
    <property type="entry name" value="PAS"/>
    <property type="match status" value="1"/>
</dbReference>
<protein>
    <submittedName>
        <fullName evidence="6">Uncharacterized protein</fullName>
    </submittedName>
</protein>
<dbReference type="SUPFAM" id="SSF52172">
    <property type="entry name" value="CheY-like"/>
    <property type="match status" value="1"/>
</dbReference>
<dbReference type="Pfam" id="PF00072">
    <property type="entry name" value="Response_reg"/>
    <property type="match status" value="1"/>
</dbReference>
<dbReference type="PROSITE" id="PS50883">
    <property type="entry name" value="EAL"/>
    <property type="match status" value="1"/>
</dbReference>
<dbReference type="PROSITE" id="PS50887">
    <property type="entry name" value="GGDEF"/>
    <property type="match status" value="1"/>
</dbReference>
<dbReference type="Gene3D" id="3.40.50.2300">
    <property type="match status" value="1"/>
</dbReference>
<dbReference type="EMBL" id="AP022561">
    <property type="protein sequence ID" value="BBX05251.1"/>
    <property type="molecule type" value="Genomic_DNA"/>
</dbReference>
<reference evidence="6 7" key="1">
    <citation type="journal article" date="2019" name="Emerg. Microbes Infect.">
        <title>Comprehensive subspecies identification of 175 nontuberculous mycobacteria species based on 7547 genomic profiles.</title>
        <authorList>
            <person name="Matsumoto Y."/>
            <person name="Kinjo T."/>
            <person name="Motooka D."/>
            <person name="Nabeya D."/>
            <person name="Jung N."/>
            <person name="Uechi K."/>
            <person name="Horii T."/>
            <person name="Iida T."/>
            <person name="Fujita J."/>
            <person name="Nakamura S."/>
        </authorList>
    </citation>
    <scope>NUCLEOTIDE SEQUENCE [LARGE SCALE GENOMIC DNA]</scope>
    <source>
        <strain evidence="6 7">JCM 6376</strain>
    </source>
</reference>
<gene>
    <name evidence="6" type="ORF">MAIC_00540</name>
</gene>
<dbReference type="GO" id="GO:0000160">
    <property type="term" value="P:phosphorelay signal transduction system"/>
    <property type="evidence" value="ECO:0007669"/>
    <property type="project" value="InterPro"/>
</dbReference>
<dbReference type="Gene3D" id="3.30.450.40">
    <property type="match status" value="1"/>
</dbReference>
<dbReference type="InterPro" id="IPR035919">
    <property type="entry name" value="EAL_sf"/>
</dbReference>
<dbReference type="Pfam" id="PF00563">
    <property type="entry name" value="EAL"/>
    <property type="match status" value="1"/>
</dbReference>
<evidence type="ECO:0000313" key="7">
    <source>
        <dbReference type="Proteomes" id="UP000467327"/>
    </source>
</evidence>
<accession>A0AAD1MA34</accession>
<dbReference type="PANTHER" id="PTHR44757:SF2">
    <property type="entry name" value="BIOFILM ARCHITECTURE MAINTENANCE PROTEIN MBAA"/>
    <property type="match status" value="1"/>
</dbReference>
<keyword evidence="1" id="KW-0597">Phosphoprotein</keyword>
<dbReference type="Gene3D" id="3.30.450.20">
    <property type="entry name" value="PAS domain"/>
    <property type="match status" value="1"/>
</dbReference>
<dbReference type="NCBIfam" id="TIGR00254">
    <property type="entry name" value="GGDEF"/>
    <property type="match status" value="1"/>
</dbReference>
<dbReference type="InterPro" id="IPR011006">
    <property type="entry name" value="CheY-like_superfamily"/>
</dbReference>
<organism evidence="6 7">
    <name type="scientific">Mycolicibacterium aichiense</name>
    <dbReference type="NCBI Taxonomy" id="1799"/>
    <lineage>
        <taxon>Bacteria</taxon>
        <taxon>Bacillati</taxon>
        <taxon>Actinomycetota</taxon>
        <taxon>Actinomycetes</taxon>
        <taxon>Mycobacteriales</taxon>
        <taxon>Mycobacteriaceae</taxon>
        <taxon>Mycolicibacterium</taxon>
    </lineage>
</organism>
<dbReference type="InterPro" id="IPR043128">
    <property type="entry name" value="Rev_trsase/Diguanyl_cyclase"/>
</dbReference>
<dbReference type="InterPro" id="IPR001633">
    <property type="entry name" value="EAL_dom"/>
</dbReference>
<evidence type="ECO:0000259" key="4">
    <source>
        <dbReference type="PROSITE" id="PS50883"/>
    </source>
</evidence>
<dbReference type="Gene3D" id="3.30.70.270">
    <property type="match status" value="1"/>
</dbReference>
<dbReference type="InterPro" id="IPR052155">
    <property type="entry name" value="Biofilm_reg_signaling"/>
</dbReference>
<dbReference type="PROSITE" id="PS50110">
    <property type="entry name" value="RESPONSE_REGULATORY"/>
    <property type="match status" value="1"/>
</dbReference>
<dbReference type="AlphaFoldDB" id="A0AAD1MA34"/>
<feature type="domain" description="GGDEF" evidence="5">
    <location>
        <begin position="479"/>
        <end position="613"/>
    </location>
</feature>
<dbReference type="InterPro" id="IPR001789">
    <property type="entry name" value="Sig_transdc_resp-reg_receiver"/>
</dbReference>
<dbReference type="InterPro" id="IPR000160">
    <property type="entry name" value="GGDEF_dom"/>
</dbReference>
<dbReference type="InterPro" id="IPR029787">
    <property type="entry name" value="Nucleotide_cyclase"/>
</dbReference>
<dbReference type="SUPFAM" id="SSF141868">
    <property type="entry name" value="EAL domain-like"/>
    <property type="match status" value="1"/>
</dbReference>
<dbReference type="SMART" id="SM00091">
    <property type="entry name" value="PAS"/>
    <property type="match status" value="1"/>
</dbReference>
<dbReference type="Gene3D" id="3.20.20.450">
    <property type="entry name" value="EAL domain"/>
    <property type="match status" value="1"/>
</dbReference>
<dbReference type="SUPFAM" id="SSF55781">
    <property type="entry name" value="GAF domain-like"/>
    <property type="match status" value="1"/>
</dbReference>
<sequence>MNVRVLVRDLAGEGNIDPVLMDGVAEGPTTTESKQTVLVVDDDARLRDLLCTVLTPLDCELVQAGSGEEALTALLKHKVAVIVLDINMPGMGGFETAQLIREADELASTPIIFLTGQADDGDLDRGYDLGAVDFLLKPVSAAVLYAKVKALLELDRSFARLRIEAAKLHEQQLQIARAAESRQREELALARRRARLATIFTEGSLDLSALEKTIVTELSRIFSAECLLRVPVRDNDWHETFSDPEADRTPEAVQSWLAAQTTGAVEGATPHEAVLVEELMARGEHVGFVCVGRTDGPAFSDVEAALFRGVSAAAALAISNATLYRVQAEYAAVMQATADAILAVDVSGAIRSCNKAATALFSGHADTLIGRSIVDLATDAHRDRLREQLDFTLATHQEVSMEMALAAGTRRPVDVLITLSPIGESVDLHVAVVVHDLTEIKQAQMVISHLASHDPLTDLANRRQLNERLAELSRRRDGKLVALLYMDVNRFKSVNDTYGHDTGDELLVEVAARLRSAAGTDALVCRIGGDEFIVVLEDVPSVDHAVAEGNRILQRVQGEPVRCKAVTLHPSLSMGISFLGGSARTAEELLSQADIAMFESKKNRLDECVLYTDTIGSQHKGKVDLRSEVAGAIARSEFRMAYQPIVNSATGALFGLEALVRWRVGDEEMPATDIIALAESAGQIAPLGRWVLTRSFEDYAALGRDDLKLHVNLSPDHVQDGSFLDDLIGAQRDFGIPPENICLELTERTFYADPAPACVALRHARSIGFTLAIDDFGVDHASMRNLLHVPIDWLKIDRTFVTEVHDDQRVQRLVRSQIALAACMHVDLIAEGVENQKQADWLRDAGCLLQQGFSYAHPIEAVDLDARIKKWSSASANLDSGEAKVI</sequence>
<evidence type="ECO:0000256" key="1">
    <source>
        <dbReference type="PROSITE-ProRule" id="PRU00169"/>
    </source>
</evidence>